<dbReference type="PROSITE" id="PS00261">
    <property type="entry name" value="GLYCO_HORMONE_BETA_1"/>
    <property type="match status" value="1"/>
</dbReference>
<dbReference type="InterPro" id="IPR018245">
    <property type="entry name" value="Gonadotropin_bsu_CS"/>
</dbReference>
<dbReference type="GO" id="GO:0005576">
    <property type="term" value="C:extracellular region"/>
    <property type="evidence" value="ECO:0007669"/>
    <property type="project" value="InterPro"/>
</dbReference>
<name>A0A2N1M547_9GLOM</name>
<organism evidence="1 2">
    <name type="scientific">Rhizophagus irregularis</name>
    <dbReference type="NCBI Taxonomy" id="588596"/>
    <lineage>
        <taxon>Eukaryota</taxon>
        <taxon>Fungi</taxon>
        <taxon>Fungi incertae sedis</taxon>
        <taxon>Mucoromycota</taxon>
        <taxon>Glomeromycotina</taxon>
        <taxon>Glomeromycetes</taxon>
        <taxon>Glomerales</taxon>
        <taxon>Glomeraceae</taxon>
        <taxon>Rhizophagus</taxon>
    </lineage>
</organism>
<dbReference type="GO" id="GO:0005179">
    <property type="term" value="F:hormone activity"/>
    <property type="evidence" value="ECO:0007669"/>
    <property type="project" value="InterPro"/>
</dbReference>
<evidence type="ECO:0000313" key="1">
    <source>
        <dbReference type="EMBL" id="PKK56784.1"/>
    </source>
</evidence>
<reference evidence="1 2" key="1">
    <citation type="submission" date="2016-04" db="EMBL/GenBank/DDBJ databases">
        <title>Genome analyses suggest a sexual origin of heterokaryosis in a supposedly ancient asexual fungus.</title>
        <authorList>
            <person name="Ropars J."/>
            <person name="Sedzielewska K."/>
            <person name="Noel J."/>
            <person name="Charron P."/>
            <person name="Farinelli L."/>
            <person name="Marton T."/>
            <person name="Kruger M."/>
            <person name="Pelin A."/>
            <person name="Brachmann A."/>
            <person name="Corradi N."/>
        </authorList>
    </citation>
    <scope>NUCLEOTIDE SEQUENCE [LARGE SCALE GENOMIC DNA]</scope>
    <source>
        <strain evidence="1 2">C2</strain>
    </source>
</reference>
<dbReference type="VEuPathDB" id="FungiDB:FUN_006160"/>
<accession>A0A2N1M547</accession>
<dbReference type="OrthoDB" id="2419021at2759"/>
<comment type="caution">
    <text evidence="1">The sequence shown here is derived from an EMBL/GenBank/DDBJ whole genome shotgun (WGS) entry which is preliminary data.</text>
</comment>
<evidence type="ECO:0000313" key="2">
    <source>
        <dbReference type="Proteomes" id="UP000233469"/>
    </source>
</evidence>
<dbReference type="VEuPathDB" id="FungiDB:RhiirA1_496797"/>
<dbReference type="EMBL" id="LLXL01005123">
    <property type="protein sequence ID" value="PKK56784.1"/>
    <property type="molecule type" value="Genomic_DNA"/>
</dbReference>
<dbReference type="Proteomes" id="UP000233469">
    <property type="component" value="Unassembled WGS sequence"/>
</dbReference>
<dbReference type="AlphaFoldDB" id="A0A2N1M547"/>
<evidence type="ECO:0008006" key="3">
    <source>
        <dbReference type="Google" id="ProtNLM"/>
    </source>
</evidence>
<proteinExistence type="predicted"/>
<dbReference type="VEuPathDB" id="FungiDB:RhiirFUN_022722"/>
<reference evidence="1 2" key="2">
    <citation type="submission" date="2017-10" db="EMBL/GenBank/DDBJ databases">
        <title>Extensive intraspecific genome diversity in a model arbuscular mycorrhizal fungus.</title>
        <authorList>
            <person name="Chen E.C.H."/>
            <person name="Morin E."/>
            <person name="Baudet D."/>
            <person name="Noel J."/>
            <person name="Ndikumana S."/>
            <person name="Charron P."/>
            <person name="St-Onge C."/>
            <person name="Giorgi J."/>
            <person name="Grigoriev I.V."/>
            <person name="Roux C."/>
            <person name="Martin F.M."/>
            <person name="Corradi N."/>
        </authorList>
    </citation>
    <scope>NUCLEOTIDE SEQUENCE [LARGE SCALE GENOMIC DNA]</scope>
    <source>
        <strain evidence="1 2">C2</strain>
    </source>
</reference>
<protein>
    <recommendedName>
        <fullName evidence="3">Zinc-ribbon domain-containing protein</fullName>
    </recommendedName>
</protein>
<gene>
    <name evidence="1" type="ORF">RhiirC2_721652</name>
</gene>
<sequence>MTRKLTLDDAIRIAKERNGFCLSTQYINCETPLLWKCSKGHEWYALINNVKNRRTWCRKCLAFTIEDARKYAEICGGYCLSTEYVNYKIPLFWECSNGHKWEAPFQSIKNQKSWCNKCRSLTLEDAIEVGKKQGLQCLSNTYINNRVPLQWRCTEGHEFSRNLTDMKRKKSSYCPHCNKRAMHNIEIAKKIAQDQDGYCLSSEYINNKSNLLWCCSKGHEWYACLNSIKNRNSWCQLCSKYKREKLCYVIVSNYLRPPSANRWPDFLKTEEYPTGLQLDIPYYHYGFAIEV</sequence>